<gene>
    <name evidence="6" type="ORF">FC50_GL000365</name>
</gene>
<keyword evidence="1" id="KW-0805">Transcription regulation</keyword>
<dbReference type="PROSITE" id="PS51464">
    <property type="entry name" value="SIS"/>
    <property type="match status" value="1"/>
</dbReference>
<organism evidence="6 7">
    <name type="scientific">Lacticaseibacillus pantheris DSM 15945 = JCM 12539 = NBRC 106106</name>
    <dbReference type="NCBI Taxonomy" id="1423783"/>
    <lineage>
        <taxon>Bacteria</taxon>
        <taxon>Bacillati</taxon>
        <taxon>Bacillota</taxon>
        <taxon>Bacilli</taxon>
        <taxon>Lactobacillales</taxon>
        <taxon>Lactobacillaceae</taxon>
        <taxon>Lacticaseibacillus</taxon>
    </lineage>
</organism>
<dbReference type="InterPro" id="IPR009057">
    <property type="entry name" value="Homeodomain-like_sf"/>
</dbReference>
<keyword evidence="7" id="KW-1185">Reference proteome</keyword>
<dbReference type="GO" id="GO:1901135">
    <property type="term" value="P:carbohydrate derivative metabolic process"/>
    <property type="evidence" value="ECO:0007669"/>
    <property type="project" value="InterPro"/>
</dbReference>
<evidence type="ECO:0000256" key="2">
    <source>
        <dbReference type="ARBA" id="ARBA00023125"/>
    </source>
</evidence>
<dbReference type="Proteomes" id="UP000051922">
    <property type="component" value="Unassembled WGS sequence"/>
</dbReference>
<dbReference type="GO" id="GO:0003677">
    <property type="term" value="F:DNA binding"/>
    <property type="evidence" value="ECO:0007669"/>
    <property type="project" value="UniProtKB-KW"/>
</dbReference>
<dbReference type="PROSITE" id="PS51071">
    <property type="entry name" value="HTH_RPIR"/>
    <property type="match status" value="1"/>
</dbReference>
<protein>
    <submittedName>
        <fullName evidence="6">Helix-turn-helix domain, rpiR family protein</fullName>
    </submittedName>
</protein>
<feature type="domain" description="SIS" evidence="5">
    <location>
        <begin position="111"/>
        <end position="251"/>
    </location>
</feature>
<keyword evidence="3" id="KW-0804">Transcription</keyword>
<evidence type="ECO:0000313" key="6">
    <source>
        <dbReference type="EMBL" id="KRL88167.1"/>
    </source>
</evidence>
<dbReference type="SUPFAM" id="SSF53697">
    <property type="entry name" value="SIS domain"/>
    <property type="match status" value="1"/>
</dbReference>
<dbReference type="SUPFAM" id="SSF46689">
    <property type="entry name" value="Homeodomain-like"/>
    <property type="match status" value="1"/>
</dbReference>
<evidence type="ECO:0000256" key="1">
    <source>
        <dbReference type="ARBA" id="ARBA00023015"/>
    </source>
</evidence>
<dbReference type="GO" id="GO:0097367">
    <property type="term" value="F:carbohydrate derivative binding"/>
    <property type="evidence" value="ECO:0007669"/>
    <property type="project" value="InterPro"/>
</dbReference>
<dbReference type="InterPro" id="IPR000281">
    <property type="entry name" value="HTH_RpiR"/>
</dbReference>
<dbReference type="InterPro" id="IPR047640">
    <property type="entry name" value="RpiR-like"/>
</dbReference>
<dbReference type="EMBL" id="AZFJ01000007">
    <property type="protein sequence ID" value="KRL88167.1"/>
    <property type="molecule type" value="Genomic_DNA"/>
</dbReference>
<dbReference type="OrthoDB" id="1648815at2"/>
<dbReference type="AlphaFoldDB" id="A0A0R1U4K1"/>
<dbReference type="Gene3D" id="1.10.10.10">
    <property type="entry name" value="Winged helix-like DNA-binding domain superfamily/Winged helix DNA-binding domain"/>
    <property type="match status" value="1"/>
</dbReference>
<evidence type="ECO:0000259" key="4">
    <source>
        <dbReference type="PROSITE" id="PS51071"/>
    </source>
</evidence>
<dbReference type="InterPro" id="IPR036388">
    <property type="entry name" value="WH-like_DNA-bd_sf"/>
</dbReference>
<dbReference type="GO" id="GO:0003700">
    <property type="term" value="F:DNA-binding transcription factor activity"/>
    <property type="evidence" value="ECO:0007669"/>
    <property type="project" value="InterPro"/>
</dbReference>
<comment type="caution">
    <text evidence="6">The sequence shown here is derived from an EMBL/GenBank/DDBJ whole genome shotgun (WGS) entry which is preliminary data.</text>
</comment>
<dbReference type="InterPro" id="IPR046348">
    <property type="entry name" value="SIS_dom_sf"/>
</dbReference>
<dbReference type="InterPro" id="IPR001347">
    <property type="entry name" value="SIS_dom"/>
</dbReference>
<accession>A0A0R1U4K1</accession>
<evidence type="ECO:0000256" key="3">
    <source>
        <dbReference type="ARBA" id="ARBA00023163"/>
    </source>
</evidence>
<sequence>MVGQMFPYSKLQSLNDLETVIYNYVNKHSRAVESMTIRELADHAHVSTTTILRFANKMGYDGYAELRFALKQHRRNQQQTESNDSYDITVPLADFFSKVNSTDFGKLIDQAMTLIDAAPMVLFFGIGTGASLSQYGARFWSNAGKLALPVPDPFQPFTGGTPFPKGTVVVVLSVSGETAEVIEFVSRVQPEGAKIIAVTNHDRSTLAKMSDLTISYYMPELKHGSLNLTTQIPIVYLIEMIAHRLDDERDNG</sequence>
<evidence type="ECO:0000313" key="7">
    <source>
        <dbReference type="Proteomes" id="UP000051922"/>
    </source>
</evidence>
<dbReference type="PANTHER" id="PTHR30514:SF1">
    <property type="entry name" value="HTH-TYPE TRANSCRIPTIONAL REGULATOR HEXR-RELATED"/>
    <property type="match status" value="1"/>
</dbReference>
<dbReference type="PANTHER" id="PTHR30514">
    <property type="entry name" value="GLUCOKINASE"/>
    <property type="match status" value="1"/>
</dbReference>
<dbReference type="CDD" id="cd05013">
    <property type="entry name" value="SIS_RpiR"/>
    <property type="match status" value="1"/>
</dbReference>
<dbReference type="Pfam" id="PF01418">
    <property type="entry name" value="HTH_6"/>
    <property type="match status" value="1"/>
</dbReference>
<dbReference type="Gene3D" id="3.40.50.10490">
    <property type="entry name" value="Glucose-6-phosphate isomerase like protein, domain 1"/>
    <property type="match status" value="1"/>
</dbReference>
<dbReference type="PATRIC" id="fig|1423783.4.peg.377"/>
<keyword evidence="2" id="KW-0238">DNA-binding</keyword>
<proteinExistence type="predicted"/>
<name>A0A0R1U4K1_9LACO</name>
<dbReference type="InterPro" id="IPR035472">
    <property type="entry name" value="RpiR-like_SIS"/>
</dbReference>
<dbReference type="STRING" id="1423783.FC50_GL000365"/>
<evidence type="ECO:0000259" key="5">
    <source>
        <dbReference type="PROSITE" id="PS51464"/>
    </source>
</evidence>
<feature type="domain" description="HTH rpiR-type" evidence="4">
    <location>
        <begin position="1"/>
        <end position="77"/>
    </location>
</feature>
<dbReference type="Pfam" id="PF01380">
    <property type="entry name" value="SIS"/>
    <property type="match status" value="1"/>
</dbReference>
<reference evidence="6 7" key="1">
    <citation type="journal article" date="2015" name="Genome Announc.">
        <title>Expanding the biotechnology potential of lactobacilli through comparative genomics of 213 strains and associated genera.</title>
        <authorList>
            <person name="Sun Z."/>
            <person name="Harris H.M."/>
            <person name="McCann A."/>
            <person name="Guo C."/>
            <person name="Argimon S."/>
            <person name="Zhang W."/>
            <person name="Yang X."/>
            <person name="Jeffery I.B."/>
            <person name="Cooney J.C."/>
            <person name="Kagawa T.F."/>
            <person name="Liu W."/>
            <person name="Song Y."/>
            <person name="Salvetti E."/>
            <person name="Wrobel A."/>
            <person name="Rasinkangas P."/>
            <person name="Parkhill J."/>
            <person name="Rea M.C."/>
            <person name="O'Sullivan O."/>
            <person name="Ritari J."/>
            <person name="Douillard F.P."/>
            <person name="Paul Ross R."/>
            <person name="Yang R."/>
            <person name="Briner A.E."/>
            <person name="Felis G.E."/>
            <person name="de Vos W.M."/>
            <person name="Barrangou R."/>
            <person name="Klaenhammer T.R."/>
            <person name="Caufield P.W."/>
            <person name="Cui Y."/>
            <person name="Zhang H."/>
            <person name="O'Toole P.W."/>
        </authorList>
    </citation>
    <scope>NUCLEOTIDE SEQUENCE [LARGE SCALE GENOMIC DNA]</scope>
    <source>
        <strain evidence="6 7">DSM 15945</strain>
    </source>
</reference>